<dbReference type="RefSeq" id="WP_157459586.1">
    <property type="nucleotide sequence ID" value="NZ_WQLB01000015.1"/>
</dbReference>
<name>A0A7C9I3J6_9DEIO</name>
<sequence length="120" mass="13001">MTVDGLTRFDRAFDAAAAVCVAVRVPLAREGVWLEALRASGLSAEQSEADDTHLTCYVRPNIASHLMTALLFLGTHHGTVTLPNTERGQQIAAWLPRSQLSRQAVSQILSPSPHGQRSRA</sequence>
<dbReference type="AlphaFoldDB" id="A0A7C9I3J6"/>
<dbReference type="Proteomes" id="UP000483286">
    <property type="component" value="Unassembled WGS sequence"/>
</dbReference>
<keyword evidence="2" id="KW-1185">Reference proteome</keyword>
<dbReference type="EMBL" id="WQLB01000015">
    <property type="protein sequence ID" value="MVN87531.1"/>
    <property type="molecule type" value="Genomic_DNA"/>
</dbReference>
<gene>
    <name evidence="1" type="ORF">GO986_12220</name>
</gene>
<protein>
    <submittedName>
        <fullName evidence="1">Uncharacterized protein</fullName>
    </submittedName>
</protein>
<organism evidence="1 2">
    <name type="scientific">Deinococcus arboris</name>
    <dbReference type="NCBI Taxonomy" id="2682977"/>
    <lineage>
        <taxon>Bacteria</taxon>
        <taxon>Thermotogati</taxon>
        <taxon>Deinococcota</taxon>
        <taxon>Deinococci</taxon>
        <taxon>Deinococcales</taxon>
        <taxon>Deinococcaceae</taxon>
        <taxon>Deinococcus</taxon>
    </lineage>
</organism>
<reference evidence="1 2" key="1">
    <citation type="submission" date="2019-12" db="EMBL/GenBank/DDBJ databases">
        <title>Deinococcus sp. HMF7620 Genome sequencing and assembly.</title>
        <authorList>
            <person name="Kang H."/>
            <person name="Kim H."/>
            <person name="Joh K."/>
        </authorList>
    </citation>
    <scope>NUCLEOTIDE SEQUENCE [LARGE SCALE GENOMIC DNA]</scope>
    <source>
        <strain evidence="1 2">HMF7620</strain>
    </source>
</reference>
<comment type="caution">
    <text evidence="1">The sequence shown here is derived from an EMBL/GenBank/DDBJ whole genome shotgun (WGS) entry which is preliminary data.</text>
</comment>
<evidence type="ECO:0000313" key="1">
    <source>
        <dbReference type="EMBL" id="MVN87531.1"/>
    </source>
</evidence>
<proteinExistence type="predicted"/>
<accession>A0A7C9I3J6</accession>
<evidence type="ECO:0000313" key="2">
    <source>
        <dbReference type="Proteomes" id="UP000483286"/>
    </source>
</evidence>